<reference evidence="4" key="1">
    <citation type="submission" date="2015-08" db="EMBL/GenBank/DDBJ databases">
        <authorList>
            <person name="Varghese N."/>
        </authorList>
    </citation>
    <scope>NUCLEOTIDE SEQUENCE [LARGE SCALE GENOMIC DNA]</scope>
    <source>
        <strain evidence="4">DSM 27808</strain>
    </source>
</reference>
<feature type="chain" id="PRO_5005503740" evidence="2">
    <location>
        <begin position="19"/>
        <end position="331"/>
    </location>
</feature>
<dbReference type="Proteomes" id="UP000182598">
    <property type="component" value="Unassembled WGS sequence"/>
</dbReference>
<sequence>MRLAIALLLLAVVPTAAAQSQESPPPSKSKSEESQAKTERDEAAMIDDFRAGLTNSVNATAAWLDSFFADSVNPDDYDTASGSLTLTPEWDEHDGFELDSSFRARVVFPHAERRFSAIIGRADFDDFINDTQQTRPTVIRRDQSDEEWMVGLGFDPYVQTNHSLSFGAGVRGGLNMDPYVRARYRYETIVDDNAELNVQSVAFWRDSDGFGVAQTFEYDTAFSSKWFGKSWFRGTFAERTEGVRWQASQKLYYMYHHERAVGADIWWYGETENPVPMRDYGIRALHRSRFSREWLFLEGWVGMHWPRDTLADERHSRWIVGIEIEMLFGGD</sequence>
<keyword evidence="2" id="KW-0732">Signal</keyword>
<evidence type="ECO:0000313" key="3">
    <source>
        <dbReference type="EMBL" id="CUA85558.1"/>
    </source>
</evidence>
<evidence type="ECO:0000313" key="4">
    <source>
        <dbReference type="Proteomes" id="UP000182598"/>
    </source>
</evidence>
<name>A0A0K6H3K8_9GAMM</name>
<dbReference type="EMBL" id="CYHB01000003">
    <property type="protein sequence ID" value="CUA85558.1"/>
    <property type="molecule type" value="Genomic_DNA"/>
</dbReference>
<feature type="signal peptide" evidence="2">
    <location>
        <begin position="1"/>
        <end position="18"/>
    </location>
</feature>
<dbReference type="RefSeq" id="WP_055438914.1">
    <property type="nucleotide sequence ID" value="NZ_CYHB01000003.1"/>
</dbReference>
<protein>
    <submittedName>
        <fullName evidence="3">Uncharacterized protein</fullName>
    </submittedName>
</protein>
<organism evidence="3 4">
    <name type="scientific">Pseudidiomarina woesei</name>
    <dbReference type="NCBI Taxonomy" id="1381080"/>
    <lineage>
        <taxon>Bacteria</taxon>
        <taxon>Pseudomonadati</taxon>
        <taxon>Pseudomonadota</taxon>
        <taxon>Gammaproteobacteria</taxon>
        <taxon>Alteromonadales</taxon>
        <taxon>Idiomarinaceae</taxon>
        <taxon>Pseudidiomarina</taxon>
    </lineage>
</organism>
<keyword evidence="4" id="KW-1185">Reference proteome</keyword>
<feature type="compositionally biased region" description="Basic and acidic residues" evidence="1">
    <location>
        <begin position="29"/>
        <end position="40"/>
    </location>
</feature>
<dbReference type="OrthoDB" id="7054989at2"/>
<feature type="region of interest" description="Disordered" evidence="1">
    <location>
        <begin position="17"/>
        <end position="40"/>
    </location>
</feature>
<accession>A0A0K6H3K8</accession>
<gene>
    <name evidence="3" type="ORF">Ga0061064_1246</name>
</gene>
<dbReference type="AlphaFoldDB" id="A0A0K6H3K8"/>
<proteinExistence type="predicted"/>
<evidence type="ECO:0000256" key="1">
    <source>
        <dbReference type="SAM" id="MobiDB-lite"/>
    </source>
</evidence>
<evidence type="ECO:0000256" key="2">
    <source>
        <dbReference type="SAM" id="SignalP"/>
    </source>
</evidence>